<sequence>MKAYWWKILGAVIVAYTIIAGMLGHVPALPILHESIRTVYYHVPMWFAMLLMYLISVIYSVKYLSSNKPEDDFIAVESVNVGIVFCVFGLVSGMLWANITWGDPWPNDPKLNSSAIASLMYLAYVVLRNALDEEQKRAKISAIYNIFAFPIMIVLLFILPRMTDSLHPGNGGNPGFAGYDMDGNMKLVFRPAVLGWMLIGVWIMSLRYRMRKLEYKENEVA</sequence>
<evidence type="ECO:0000256" key="9">
    <source>
        <dbReference type="SAM" id="Phobius"/>
    </source>
</evidence>
<feature type="transmembrane region" description="Helical" evidence="9">
    <location>
        <begin position="142"/>
        <end position="159"/>
    </location>
</feature>
<evidence type="ECO:0000256" key="4">
    <source>
        <dbReference type="ARBA" id="ARBA00016463"/>
    </source>
</evidence>
<evidence type="ECO:0000256" key="5">
    <source>
        <dbReference type="ARBA" id="ARBA00022692"/>
    </source>
</evidence>
<dbReference type="InterPro" id="IPR003557">
    <property type="entry name" value="Cyt_c_biogenesis_CcmC"/>
</dbReference>
<evidence type="ECO:0000313" key="12">
    <source>
        <dbReference type="Proteomes" id="UP001580928"/>
    </source>
</evidence>
<dbReference type="PANTHER" id="PTHR30071">
    <property type="entry name" value="HEME EXPORTER PROTEIN C"/>
    <property type="match status" value="1"/>
</dbReference>
<accession>A0ABV5CAT8</accession>
<dbReference type="Pfam" id="PF01578">
    <property type="entry name" value="Cytochrom_C_asm"/>
    <property type="match status" value="1"/>
</dbReference>
<comment type="function">
    <text evidence="1">Required for the export of heme to the periplasm for the biogenesis of c-type cytochromes.</text>
</comment>
<evidence type="ECO:0000256" key="2">
    <source>
        <dbReference type="ARBA" id="ARBA00004141"/>
    </source>
</evidence>
<organism evidence="11 12">
    <name type="scientific">Albibacterium profundi</name>
    <dbReference type="NCBI Taxonomy" id="3134906"/>
    <lineage>
        <taxon>Bacteria</taxon>
        <taxon>Pseudomonadati</taxon>
        <taxon>Bacteroidota</taxon>
        <taxon>Sphingobacteriia</taxon>
        <taxon>Sphingobacteriales</taxon>
        <taxon>Sphingobacteriaceae</taxon>
        <taxon>Albibacterium</taxon>
    </lineage>
</organism>
<comment type="subcellular location">
    <subcellularLocation>
        <location evidence="2">Membrane</location>
        <topology evidence="2">Multi-pass membrane protein</topology>
    </subcellularLocation>
</comment>
<keyword evidence="6" id="KW-0201">Cytochrome c-type biogenesis</keyword>
<evidence type="ECO:0000259" key="10">
    <source>
        <dbReference type="Pfam" id="PF01578"/>
    </source>
</evidence>
<reference evidence="11 12" key="1">
    <citation type="submission" date="2024-04" db="EMBL/GenBank/DDBJ databases">
        <title>Albibacterium profundi sp. nov., isolated from sediment of the Challenger Deep of Mariana Trench.</title>
        <authorList>
            <person name="Wang Y."/>
        </authorList>
    </citation>
    <scope>NUCLEOTIDE SEQUENCE [LARGE SCALE GENOMIC DNA]</scope>
    <source>
        <strain evidence="11 12">RHL897</strain>
    </source>
</reference>
<comment type="similarity">
    <text evidence="3">Belongs to the CcmC/CycZ/HelC family.</text>
</comment>
<protein>
    <recommendedName>
        <fullName evidence="4">Heme exporter protein C</fullName>
    </recommendedName>
</protein>
<feature type="transmembrane region" description="Helical" evidence="9">
    <location>
        <begin position="73"/>
        <end position="99"/>
    </location>
</feature>
<keyword evidence="12" id="KW-1185">Reference proteome</keyword>
<feature type="transmembrane region" description="Helical" evidence="9">
    <location>
        <begin position="39"/>
        <end position="61"/>
    </location>
</feature>
<keyword evidence="5 9" id="KW-0812">Transmembrane</keyword>
<feature type="transmembrane region" description="Helical" evidence="9">
    <location>
        <begin position="187"/>
        <end position="206"/>
    </location>
</feature>
<dbReference type="PANTHER" id="PTHR30071:SF1">
    <property type="entry name" value="CYTOCHROME B_B6 PROTEIN-RELATED"/>
    <property type="match status" value="1"/>
</dbReference>
<gene>
    <name evidence="11" type="ORF">WKR92_02360</name>
</gene>
<dbReference type="Proteomes" id="UP001580928">
    <property type="component" value="Unassembled WGS sequence"/>
</dbReference>
<evidence type="ECO:0000313" key="11">
    <source>
        <dbReference type="EMBL" id="MFB5944668.1"/>
    </source>
</evidence>
<name>A0ABV5CAT8_9SPHI</name>
<dbReference type="InterPro" id="IPR002541">
    <property type="entry name" value="Cyt_c_assembly"/>
</dbReference>
<dbReference type="PRINTS" id="PR01386">
    <property type="entry name" value="CCMCBIOGNSIS"/>
</dbReference>
<keyword evidence="7 9" id="KW-1133">Transmembrane helix</keyword>
<evidence type="ECO:0000256" key="6">
    <source>
        <dbReference type="ARBA" id="ARBA00022748"/>
    </source>
</evidence>
<feature type="domain" description="Cytochrome c assembly protein" evidence="10">
    <location>
        <begin position="35"/>
        <end position="160"/>
    </location>
</feature>
<evidence type="ECO:0000256" key="1">
    <source>
        <dbReference type="ARBA" id="ARBA00002442"/>
    </source>
</evidence>
<keyword evidence="8 9" id="KW-0472">Membrane</keyword>
<evidence type="ECO:0000256" key="8">
    <source>
        <dbReference type="ARBA" id="ARBA00023136"/>
    </source>
</evidence>
<feature type="transmembrane region" description="Helical" evidence="9">
    <location>
        <begin position="12"/>
        <end position="33"/>
    </location>
</feature>
<comment type="caution">
    <text evidence="11">The sequence shown here is derived from an EMBL/GenBank/DDBJ whole genome shotgun (WGS) entry which is preliminary data.</text>
</comment>
<feature type="transmembrane region" description="Helical" evidence="9">
    <location>
        <begin position="111"/>
        <end position="130"/>
    </location>
</feature>
<dbReference type="RefSeq" id="WP_375556231.1">
    <property type="nucleotide sequence ID" value="NZ_JBBVGT010000002.1"/>
</dbReference>
<dbReference type="EMBL" id="JBBVGT010000002">
    <property type="protein sequence ID" value="MFB5944668.1"/>
    <property type="molecule type" value="Genomic_DNA"/>
</dbReference>
<dbReference type="InterPro" id="IPR045062">
    <property type="entry name" value="Cyt_c_biogenesis_CcsA/CcmC"/>
</dbReference>
<evidence type="ECO:0000256" key="7">
    <source>
        <dbReference type="ARBA" id="ARBA00022989"/>
    </source>
</evidence>
<proteinExistence type="inferred from homology"/>
<evidence type="ECO:0000256" key="3">
    <source>
        <dbReference type="ARBA" id="ARBA00005840"/>
    </source>
</evidence>